<evidence type="ECO:0000256" key="1">
    <source>
        <dbReference type="SAM" id="MobiDB-lite"/>
    </source>
</evidence>
<sequence>MNPYASDPGDIPATDMYADVPLYGRYFPRPDDFQVDLQHINSLSTASLQYWASVVELCNEAVRIYPADEGGRDVFALGSVIVKSSHLHNSGNGQIKEIDFSYADANELQAITIAKSILKDVRVPEILFAGKLNGRQVLVQERLPGVGMNIALPYLSQGQKESFRQQSREILRQLHDVKPTDGRHNRSTSSKTPTSSEMAVFMHEKEKSSSQAAILIRTWLSCTMTSMSLTS</sequence>
<name>A0A1B8G9T0_9PEZI</name>
<evidence type="ECO:0000313" key="3">
    <source>
        <dbReference type="Proteomes" id="UP000091956"/>
    </source>
</evidence>
<dbReference type="Proteomes" id="UP000091956">
    <property type="component" value="Unassembled WGS sequence"/>
</dbReference>
<accession>A0A1B8G9T0</accession>
<gene>
    <name evidence="2" type="ORF">VE01_09678</name>
</gene>
<feature type="region of interest" description="Disordered" evidence="1">
    <location>
        <begin position="174"/>
        <end position="197"/>
    </location>
</feature>
<protein>
    <recommendedName>
        <fullName evidence="4">Aminoglycoside phosphotransferase domain-containing protein</fullName>
    </recommendedName>
</protein>
<dbReference type="STRING" id="342668.A0A1B8G9T0"/>
<keyword evidence="3" id="KW-1185">Reference proteome</keyword>
<evidence type="ECO:0000313" key="2">
    <source>
        <dbReference type="EMBL" id="OBT92595.2"/>
    </source>
</evidence>
<dbReference type="InterPro" id="IPR011009">
    <property type="entry name" value="Kinase-like_dom_sf"/>
</dbReference>
<evidence type="ECO:0008006" key="4">
    <source>
        <dbReference type="Google" id="ProtNLM"/>
    </source>
</evidence>
<dbReference type="SUPFAM" id="SSF56112">
    <property type="entry name" value="Protein kinase-like (PK-like)"/>
    <property type="match status" value="1"/>
</dbReference>
<dbReference type="AlphaFoldDB" id="A0A1B8G9T0"/>
<feature type="compositionally biased region" description="Polar residues" evidence="1">
    <location>
        <begin position="187"/>
        <end position="197"/>
    </location>
</feature>
<organism evidence="2 3">
    <name type="scientific">Pseudogymnoascus verrucosus</name>
    <dbReference type="NCBI Taxonomy" id="342668"/>
    <lineage>
        <taxon>Eukaryota</taxon>
        <taxon>Fungi</taxon>
        <taxon>Dikarya</taxon>
        <taxon>Ascomycota</taxon>
        <taxon>Pezizomycotina</taxon>
        <taxon>Leotiomycetes</taxon>
        <taxon>Thelebolales</taxon>
        <taxon>Thelebolaceae</taxon>
        <taxon>Pseudogymnoascus</taxon>
    </lineage>
</organism>
<reference evidence="2 3" key="1">
    <citation type="submission" date="2016-03" db="EMBL/GenBank/DDBJ databases">
        <title>Comparative genomics of Pseudogymnoascus destructans, the fungus causing white-nose syndrome of bats.</title>
        <authorList>
            <person name="Palmer J.M."/>
            <person name="Drees K.P."/>
            <person name="Foster J.T."/>
            <person name="Lindner D.L."/>
        </authorList>
    </citation>
    <scope>NUCLEOTIDE SEQUENCE [LARGE SCALE GENOMIC DNA]</scope>
    <source>
        <strain evidence="2 3">UAMH 10579</strain>
    </source>
</reference>
<dbReference type="GeneID" id="28843064"/>
<reference evidence="3" key="2">
    <citation type="journal article" date="2018" name="Nat. Commun.">
        <title>Extreme sensitivity to ultraviolet light in the fungal pathogen causing white-nose syndrome of bats.</title>
        <authorList>
            <person name="Palmer J.M."/>
            <person name="Drees K.P."/>
            <person name="Foster J.T."/>
            <person name="Lindner D.L."/>
        </authorList>
    </citation>
    <scope>NUCLEOTIDE SEQUENCE [LARGE SCALE GENOMIC DNA]</scope>
    <source>
        <strain evidence="3">UAMH 10579</strain>
    </source>
</reference>
<dbReference type="RefSeq" id="XP_059319334.1">
    <property type="nucleotide sequence ID" value="XM_059464091.1"/>
</dbReference>
<feature type="compositionally biased region" description="Basic and acidic residues" evidence="1">
    <location>
        <begin position="174"/>
        <end position="184"/>
    </location>
</feature>
<dbReference type="EMBL" id="KV460265">
    <property type="protein sequence ID" value="OBT92595.2"/>
    <property type="molecule type" value="Genomic_DNA"/>
</dbReference>
<proteinExistence type="predicted"/>